<keyword evidence="1" id="KW-0677">Repeat</keyword>
<feature type="repeat" description="TPR" evidence="3">
    <location>
        <begin position="329"/>
        <end position="362"/>
    </location>
</feature>
<evidence type="ECO:0000256" key="3">
    <source>
        <dbReference type="PROSITE-ProRule" id="PRU00339"/>
    </source>
</evidence>
<accession>A0A4Y8L8C1</accession>
<evidence type="ECO:0000313" key="5">
    <source>
        <dbReference type="Proteomes" id="UP000297861"/>
    </source>
</evidence>
<dbReference type="EMBL" id="SOML01000001">
    <property type="protein sequence ID" value="TFD98869.1"/>
    <property type="molecule type" value="Genomic_DNA"/>
</dbReference>
<keyword evidence="5" id="KW-1185">Reference proteome</keyword>
<dbReference type="STRING" id="1121485.GCA_000426485_00060"/>
<dbReference type="PANTHER" id="PTHR45586">
    <property type="entry name" value="TPR REPEAT-CONTAINING PROTEIN PA4667"/>
    <property type="match status" value="1"/>
</dbReference>
<dbReference type="InterPro" id="IPR011990">
    <property type="entry name" value="TPR-like_helical_dom_sf"/>
</dbReference>
<evidence type="ECO:0000256" key="1">
    <source>
        <dbReference type="ARBA" id="ARBA00022737"/>
    </source>
</evidence>
<dbReference type="SUPFAM" id="SSF48452">
    <property type="entry name" value="TPR-like"/>
    <property type="match status" value="2"/>
</dbReference>
<dbReference type="RefSeq" id="WP_026627397.1">
    <property type="nucleotide sequence ID" value="NZ_JAWZLG010000034.1"/>
</dbReference>
<dbReference type="SMART" id="SM00028">
    <property type="entry name" value="TPR"/>
    <property type="match status" value="5"/>
</dbReference>
<sequence length="458" mass="52814">MRVIFVVLIFIKGFIGFIVCAQSQIESEIDSYINRYLFDKALGLIDSLEESNSLMQKKALCLKNLNKYADAITVGEEIVKKYPEDKQSVAELAICYQALSKWDKSLECYNQLINKDSTNIYFRIQRADMYMRQDKYAEALSEYSSLTEKYGMDNMLRKIAQCYDNLNMPDSARVYYNKSWSKDFFDTFSVAGLINLDIKKGKTGYDEAIRISDHYVERDSTSQQINLLNALSYYAADLYEAAATRFEKCYNRGDSSLVVQRSLGFCYYSLGQNDKAYTFLLKASKIDSVNINILYALGVVANERSDYDTGKRCFGLLIDRAVPTDFTLYQYYRNFAISYEGKEEFSEAVEFFKKAVEYANDNQKMNLYYTILSLYEIDLKQPREALTYYELYKQSLQTYYGQLLKIENPDRTDQGEINVTRNKLDALDKHINGLRKSLGLIGFAGSNVKVLSSININL</sequence>
<comment type="caution">
    <text evidence="4">The sequence shown here is derived from an EMBL/GenBank/DDBJ whole genome shotgun (WGS) entry which is preliminary data.</text>
</comment>
<name>A0A4Y8L8C1_9BACT</name>
<dbReference type="InterPro" id="IPR019734">
    <property type="entry name" value="TPR_rpt"/>
</dbReference>
<evidence type="ECO:0000256" key="2">
    <source>
        <dbReference type="ARBA" id="ARBA00022803"/>
    </source>
</evidence>
<reference evidence="4 5" key="1">
    <citation type="submission" date="2019-03" db="EMBL/GenBank/DDBJ databases">
        <title>San Antonio Military Medical Center submission to MRSN (WRAIR), pending publication.</title>
        <authorList>
            <person name="Blyth D.M."/>
            <person name="Mccarthy S.L."/>
            <person name="Schall S.E."/>
            <person name="Stam J.A."/>
            <person name="Ong A.C."/>
            <person name="Mcgann P.T."/>
        </authorList>
    </citation>
    <scope>NUCLEOTIDE SEQUENCE [LARGE SCALE GENOMIC DNA]</scope>
    <source>
        <strain evidence="4 5">MRSN571793</strain>
    </source>
</reference>
<dbReference type="OrthoDB" id="994501at2"/>
<dbReference type="Pfam" id="PF13181">
    <property type="entry name" value="TPR_8"/>
    <property type="match status" value="2"/>
</dbReference>
<dbReference type="PROSITE" id="PS50005">
    <property type="entry name" value="TPR"/>
    <property type="match status" value="1"/>
</dbReference>
<dbReference type="Pfam" id="PF13174">
    <property type="entry name" value="TPR_6"/>
    <property type="match status" value="2"/>
</dbReference>
<gene>
    <name evidence="4" type="ORF">E2605_01940</name>
</gene>
<dbReference type="Gene3D" id="1.25.40.10">
    <property type="entry name" value="Tetratricopeptide repeat domain"/>
    <property type="match status" value="2"/>
</dbReference>
<dbReference type="AlphaFoldDB" id="A0A4Y8L8C1"/>
<dbReference type="Proteomes" id="UP000297861">
    <property type="component" value="Unassembled WGS sequence"/>
</dbReference>
<organism evidence="4 5">
    <name type="scientific">Dysgonomonas capnocytophagoides</name>
    <dbReference type="NCBI Taxonomy" id="45254"/>
    <lineage>
        <taxon>Bacteria</taxon>
        <taxon>Pseudomonadati</taxon>
        <taxon>Bacteroidota</taxon>
        <taxon>Bacteroidia</taxon>
        <taxon>Bacteroidales</taxon>
        <taxon>Dysgonomonadaceae</taxon>
        <taxon>Dysgonomonas</taxon>
    </lineage>
</organism>
<keyword evidence="2 3" id="KW-0802">TPR repeat</keyword>
<dbReference type="PANTHER" id="PTHR45586:SF1">
    <property type="entry name" value="LIPOPOLYSACCHARIDE ASSEMBLY PROTEIN B"/>
    <property type="match status" value="1"/>
</dbReference>
<protein>
    <submittedName>
        <fullName evidence="4">Tetratricopeptide repeat protein</fullName>
    </submittedName>
</protein>
<evidence type="ECO:0000313" key="4">
    <source>
        <dbReference type="EMBL" id="TFD98869.1"/>
    </source>
</evidence>
<dbReference type="InterPro" id="IPR051012">
    <property type="entry name" value="CellSynth/LPSAsmb/PSIAsmb"/>
</dbReference>
<proteinExistence type="predicted"/>